<keyword evidence="2" id="KW-1003">Cell membrane</keyword>
<keyword evidence="18" id="KW-1185">Reference proteome</keyword>
<evidence type="ECO:0000256" key="13">
    <source>
        <dbReference type="PROSITE-ProRule" id="PRU00043"/>
    </source>
</evidence>
<evidence type="ECO:0000256" key="11">
    <source>
        <dbReference type="ARBA" id="ARBA00023157"/>
    </source>
</evidence>
<dbReference type="GO" id="GO:0007156">
    <property type="term" value="P:homophilic cell adhesion via plasma membrane adhesion molecules"/>
    <property type="evidence" value="ECO:0007669"/>
    <property type="project" value="InterPro"/>
</dbReference>
<feature type="domain" description="Cadherin" evidence="16">
    <location>
        <begin position="720"/>
        <end position="825"/>
    </location>
</feature>
<keyword evidence="10 15" id="KW-0472">Membrane</keyword>
<keyword evidence="4 15" id="KW-0812">Transmembrane</keyword>
<dbReference type="PROSITE" id="PS00232">
    <property type="entry name" value="CADHERIN_1"/>
    <property type="match status" value="9"/>
</dbReference>
<feature type="domain" description="Cadherin" evidence="16">
    <location>
        <begin position="2202"/>
        <end position="2310"/>
    </location>
</feature>
<dbReference type="SMART" id="SM00112">
    <property type="entry name" value="CA"/>
    <property type="match status" value="22"/>
</dbReference>
<dbReference type="PROSITE" id="PS50268">
    <property type="entry name" value="CADHERIN_2"/>
    <property type="match status" value="22"/>
</dbReference>
<dbReference type="InterPro" id="IPR002126">
    <property type="entry name" value="Cadherin-like_dom"/>
</dbReference>
<dbReference type="PRINTS" id="PR00205">
    <property type="entry name" value="CADHERIN"/>
</dbReference>
<dbReference type="FunFam" id="2.60.40.60:FF:000263">
    <property type="entry name" value="LOW QUALITY PROTEIN: protocadherin-23"/>
    <property type="match status" value="1"/>
</dbReference>
<dbReference type="Pfam" id="PF00028">
    <property type="entry name" value="Cadherin"/>
    <property type="match status" value="22"/>
</dbReference>
<dbReference type="CDD" id="cd11304">
    <property type="entry name" value="Cadherin_repeat"/>
    <property type="match status" value="22"/>
</dbReference>
<dbReference type="EMBL" id="JANPWB010000001">
    <property type="protein sequence ID" value="KAJ1216343.1"/>
    <property type="molecule type" value="Genomic_DNA"/>
</dbReference>
<evidence type="ECO:0000256" key="7">
    <source>
        <dbReference type="ARBA" id="ARBA00022837"/>
    </source>
</evidence>
<feature type="transmembrane region" description="Helical" evidence="15">
    <location>
        <begin position="2314"/>
        <end position="2338"/>
    </location>
</feature>
<dbReference type="FunFam" id="2.60.40.60:FF:000116">
    <property type="entry name" value="Dachsous cadherin-related 2"/>
    <property type="match status" value="1"/>
</dbReference>
<dbReference type="FunFam" id="2.60.40.60:FF:000032">
    <property type="entry name" value="FAT atypical cadherin 1"/>
    <property type="match status" value="1"/>
</dbReference>
<reference evidence="17" key="1">
    <citation type="journal article" date="2022" name="bioRxiv">
        <title>Sequencing and chromosome-scale assembly of the giantPleurodeles waltlgenome.</title>
        <authorList>
            <person name="Brown T."/>
            <person name="Elewa A."/>
            <person name="Iarovenko S."/>
            <person name="Subramanian E."/>
            <person name="Araus A.J."/>
            <person name="Petzold A."/>
            <person name="Susuki M."/>
            <person name="Suzuki K.-i.T."/>
            <person name="Hayashi T."/>
            <person name="Toyoda A."/>
            <person name="Oliveira C."/>
            <person name="Osipova E."/>
            <person name="Leigh N.D."/>
            <person name="Simon A."/>
            <person name="Yun M.H."/>
        </authorList>
    </citation>
    <scope>NUCLEOTIDE SEQUENCE</scope>
    <source>
        <strain evidence="17">20211129_DDA</strain>
        <tissue evidence="17">Liver</tissue>
    </source>
</reference>
<keyword evidence="12" id="KW-0325">Glycoprotein</keyword>
<feature type="domain" description="Cadherin" evidence="16">
    <location>
        <begin position="1869"/>
        <end position="1984"/>
    </location>
</feature>
<dbReference type="GO" id="GO:0005886">
    <property type="term" value="C:plasma membrane"/>
    <property type="evidence" value="ECO:0007669"/>
    <property type="project" value="UniProtKB-SubCell"/>
</dbReference>
<dbReference type="Proteomes" id="UP001066276">
    <property type="component" value="Chromosome 1_1"/>
</dbReference>
<evidence type="ECO:0000256" key="14">
    <source>
        <dbReference type="SAM" id="MobiDB-lite"/>
    </source>
</evidence>
<evidence type="ECO:0000259" key="16">
    <source>
        <dbReference type="PROSITE" id="PS50268"/>
    </source>
</evidence>
<feature type="domain" description="Cadherin" evidence="16">
    <location>
        <begin position="826"/>
        <end position="935"/>
    </location>
</feature>
<evidence type="ECO:0000256" key="10">
    <source>
        <dbReference type="ARBA" id="ARBA00023136"/>
    </source>
</evidence>
<feature type="domain" description="Cadherin" evidence="16">
    <location>
        <begin position="296"/>
        <end position="401"/>
    </location>
</feature>
<feature type="domain" description="Cadherin" evidence="16">
    <location>
        <begin position="1249"/>
        <end position="1354"/>
    </location>
</feature>
<feature type="domain" description="Cadherin" evidence="16">
    <location>
        <begin position="509"/>
        <end position="611"/>
    </location>
</feature>
<dbReference type="FunFam" id="2.60.40.60:FF:000158">
    <property type="entry name" value="Dachsous cadherin-related 1"/>
    <property type="match status" value="1"/>
</dbReference>
<evidence type="ECO:0000313" key="18">
    <source>
        <dbReference type="Proteomes" id="UP001066276"/>
    </source>
</evidence>
<feature type="domain" description="Cadherin" evidence="16">
    <location>
        <begin position="1"/>
        <end position="87"/>
    </location>
</feature>
<feature type="domain" description="Cadherin" evidence="16">
    <location>
        <begin position="935"/>
        <end position="1039"/>
    </location>
</feature>
<evidence type="ECO:0000256" key="15">
    <source>
        <dbReference type="SAM" id="Phobius"/>
    </source>
</evidence>
<dbReference type="InterPro" id="IPR050174">
    <property type="entry name" value="Protocadherin/Cadherin-CA"/>
</dbReference>
<comment type="subcellular location">
    <subcellularLocation>
        <location evidence="1">Cell membrane</location>
        <topology evidence="1">Single-pass type I membrane protein</topology>
    </subcellularLocation>
</comment>
<dbReference type="FunFam" id="2.60.40.60:FF:000255">
    <property type="entry name" value="protocadherin-23 isoform X2"/>
    <property type="match status" value="1"/>
</dbReference>
<accession>A0AAV7WT43</accession>
<feature type="non-terminal residue" evidence="17">
    <location>
        <position position="1"/>
    </location>
</feature>
<evidence type="ECO:0000256" key="4">
    <source>
        <dbReference type="ARBA" id="ARBA00022692"/>
    </source>
</evidence>
<feature type="compositionally biased region" description="Basic and acidic residues" evidence="14">
    <location>
        <begin position="2350"/>
        <end position="2366"/>
    </location>
</feature>
<name>A0AAV7WT43_PLEWA</name>
<dbReference type="FunFam" id="2.60.40.60:FF:000104">
    <property type="entry name" value="cadherin-23 isoform X1"/>
    <property type="match status" value="2"/>
</dbReference>
<feature type="region of interest" description="Disordered" evidence="14">
    <location>
        <begin position="2396"/>
        <end position="2447"/>
    </location>
</feature>
<sequence>VKATDEDTRLFGTVEYFLNDRFKNNDESHLFSIDTATGDICVSKDINREDHPSCYDLLVKAKDGGGLSGQTFVHIDIEDINDNHPVFDPSVYVVSVSSHTQPGTELLNVIATDQDSGAYGQVTYQLIPGELSSLFTVDSSTGIIYLLSALSHLDVASVTLEVSARDGGGIVSPINAAVTLNILDTALAPAIFEKSRYAFSVSEDILEGSIVGKVKATEPLNSLQPVFYKIVSGDPNGSFSIDHELGLIRTRKQLDHELWPVVILTVQSQLGSSPVYSCTQVNITVMDVNDNTPYFPRECEKITVHQSTPPGTAVYIAQAEDGDSGINGALTYRLTGKKQSIFSIDPLSGMVYLNGSLYSESLVYEHILQIMAEDNGKPRLSSLFNLTVVVDMKENSSTLAFDSFIHYIEIGESFPLDARIHQVQAHMRDPQQAFSIITYSLEASETSAVFGIHRNTGWLFLRRPLDYESKQIYNIKVIAKSHENNPEQNATTSVIITVQDENDNLPMFTHGAYFFNVEESSVPQGVIGTISAVDKDRGRNGQLSYFLLSEGSYFRINSKTGEVINWVHLDREQKPYHELSVLVTDHGAPRRNATAIVHISITDLNDNEPFFPQSLPGKELHLKVLESQPEGTFVTNMYAKDPDAGSNGTIAYSVSSEGSLGDFKIEVNSGEIRTAAVLSYRRHQQYRLVVTASDQGFPSLQTHAVLNIQVITVPKVKYLIQSVKHLFLLENLMPAKGICSLKSLENQIALKNNVHFKIAAEDEDSHFQIDHSSGELLLVDELDYEFASHYLLRVIIEDQNEEPPQNSTVFINIEVGDVNDHSPSFPNSFIVIAVDENVSVGTIVHTFSAEDGDGSLVNSWLKYSLSTSSPRENPFSVHPWNGTLTTALQLDREVRSFFVVTVTATDQSSVIPDRRQSSMTAKILILDINDNSPSFVSSPVASILEDVEVGTFVHRFIAKDPDEGTNGEVAYHIISGNENRTFSLDAATGLLTLSSRLDHEAEKYYSLTVVASDNGVPSLSSIQSFTINVFDVNDVTPSFQQQFYEASVSENRDPGEFIIKVEAVDADSGVNSLLSFEILPGIGYKLFNISSETGEMVTSSTLDRETQEIFRIKVLVKDAGTPSLSSTTIIMCTVLDENDNAPRLLLPSATIHIQEYHEPGVILTAMAVDQDAGNNGSVQYMIVGGNFGKYIAINNTSGELWATQAFDREEVSNFSLIIECHDFGRPQKRAQAKLSIVVLDANDNNPTFTKNVYHTSLIEDAAIGSVVLDLLAFDYDEGLNGEITYSLIDSTMGFFTVNRSTGAIVTTQSLDRETINQYIFRAVACDCSMDGPKRCVTTQVVVHIEDINDNSPHFTENPINAHIDMETTLNKTITTVRAIDPDQGTNGTVEFHFAEDEPLFYINRHTGEVQILRLMIYETLSPKVLKVLAVDQGKPARTATGILVIHIVGQAQDIEFVYNVYEAVLPENSSAGTSVVTVEARDHSLTRERVHYSIFSGDKDAVFSINSGTGEITVKEPAFLDFEATEKFNLVILAENLRQTAYCTVIVFIQDVNDNLPQFEQHDPKSSVSEGQAYKTYVLQVFAIDDDSGLNGEIEYSIIDGNENKEFIINSTTGILETNAILDREIVSVYRLELQATDKGNPRLSSTSMVTIDVLDINDNAPTIPPLGTLMVPEDAPLGYTVTQLSANDVDLNPTIFYSLPENGNPGLRFALDRYTGVLTLVKPLDYEEAAEYRLRVQASDSLHHTEAEVTIQVSDVNDNTPIFTQDSYQVMLSELAPVHTSVLTVSATDEDSRENGMISYRILAPLHDFSINPINGTVFTEKQMSSNRNSKVIQLLIEAEDHGTPALSAVVSVGIQIQDINNCAPQFTNEHYSISVSEDVSVGTSVLTFSAVDRDWSPDNTFIDFFIISGNTQNAFVVETNIVQIDSTRKTIGHLVVMSALDRETTSTFKLAIIATDRGTPPLNSTATVLISVLDANDSPPVFTSLEYHAEVRESTPVNRMITVISANDCDAGANADITYSVVSGNDLGHFKLDRKNGSVEVAKALDYEKVLKYTLTIQATDGGEDGGNIAFATVSISILDDNECVPVFLFPTLNCVIRENLPALTHMCTAKAQDFDSGPYGLLTYSFQSSCLTENRKSVDLDLFSIDPMTGDIHTKQTLDYERQIKYCFIVQAKDKSDSTATVTIHVDVEGVDEYDPVFLKNIYLFHLNETNDIGQVIGKLAASDNDDGLDGVIEYSLETPSQFFSLNKTSGELSLTRHLSQKGSNLWKKESTMEFRVKAHSPKVDSRSTSCMVIVNMSTSLEMHPVASVNILHISLIISLVIFLILSLSLAVLVLRYKRKYVKNKSGKKEMSKPKAGRNDLHLCHSNGKHPAPEASLTEWLCLVDFRENKDAVKQSRHSDSSGHGSAEGETAEDDEIKRINEHSCRKRSGSALSECGSRMPDSGIARESAQLSFQSVETDITIATGSAESINNFKEESGGEASDMHFPFEKEPGKAHNNLAPKEESLKSGITGSYIFVPHDQDSRFGSLVSLVASDEDLRGSYNWDYMLSCIKQYDSALVTSEHGLLNFTKKDLLYKDSEMDD</sequence>
<evidence type="ECO:0000256" key="1">
    <source>
        <dbReference type="ARBA" id="ARBA00004251"/>
    </source>
</evidence>
<gene>
    <name evidence="17" type="ORF">NDU88_003946</name>
</gene>
<feature type="domain" description="Cadherin" evidence="16">
    <location>
        <begin position="88"/>
        <end position="192"/>
    </location>
</feature>
<evidence type="ECO:0000256" key="9">
    <source>
        <dbReference type="ARBA" id="ARBA00022989"/>
    </source>
</evidence>
<keyword evidence="6" id="KW-0677">Repeat</keyword>
<keyword evidence="7 13" id="KW-0106">Calcium</keyword>
<dbReference type="GO" id="GO:0048729">
    <property type="term" value="P:tissue morphogenesis"/>
    <property type="evidence" value="ECO:0007669"/>
    <property type="project" value="UniProtKB-ARBA"/>
</dbReference>
<dbReference type="InterPro" id="IPR015919">
    <property type="entry name" value="Cadherin-like_sf"/>
</dbReference>
<dbReference type="FunFam" id="2.60.40.60:FF:000150">
    <property type="entry name" value="Dachsous cadherin-related 1"/>
    <property type="match status" value="1"/>
</dbReference>
<feature type="domain" description="Cadherin" evidence="16">
    <location>
        <begin position="616"/>
        <end position="727"/>
    </location>
</feature>
<dbReference type="GO" id="GO:0005509">
    <property type="term" value="F:calcium ion binding"/>
    <property type="evidence" value="ECO:0007669"/>
    <property type="project" value="UniProtKB-UniRule"/>
</dbReference>
<dbReference type="GO" id="GO:0007399">
    <property type="term" value="P:nervous system development"/>
    <property type="evidence" value="ECO:0007669"/>
    <property type="project" value="UniProtKB-ARBA"/>
</dbReference>
<protein>
    <recommendedName>
        <fullName evidence="16">Cadherin domain-containing protein</fullName>
    </recommendedName>
</protein>
<keyword evidence="8" id="KW-0130">Cell adhesion</keyword>
<feature type="domain" description="Cadherin" evidence="16">
    <location>
        <begin position="1765"/>
        <end position="1868"/>
    </location>
</feature>
<evidence type="ECO:0000256" key="6">
    <source>
        <dbReference type="ARBA" id="ARBA00022737"/>
    </source>
</evidence>
<feature type="domain" description="Cadherin" evidence="16">
    <location>
        <begin position="1355"/>
        <end position="1468"/>
    </location>
</feature>
<keyword evidence="9 15" id="KW-1133">Transmembrane helix</keyword>
<evidence type="ECO:0000256" key="5">
    <source>
        <dbReference type="ARBA" id="ARBA00022729"/>
    </source>
</evidence>
<dbReference type="GO" id="GO:0007163">
    <property type="term" value="P:establishment or maintenance of cell polarity"/>
    <property type="evidence" value="ECO:0007669"/>
    <property type="project" value="UniProtKB-ARBA"/>
</dbReference>
<organism evidence="17 18">
    <name type="scientific">Pleurodeles waltl</name>
    <name type="common">Iberian ribbed newt</name>
    <dbReference type="NCBI Taxonomy" id="8319"/>
    <lineage>
        <taxon>Eukaryota</taxon>
        <taxon>Metazoa</taxon>
        <taxon>Chordata</taxon>
        <taxon>Craniata</taxon>
        <taxon>Vertebrata</taxon>
        <taxon>Euteleostomi</taxon>
        <taxon>Amphibia</taxon>
        <taxon>Batrachia</taxon>
        <taxon>Caudata</taxon>
        <taxon>Salamandroidea</taxon>
        <taxon>Salamandridae</taxon>
        <taxon>Pleurodelinae</taxon>
        <taxon>Pleurodeles</taxon>
    </lineage>
</organism>
<feature type="domain" description="Cadherin" evidence="16">
    <location>
        <begin position="1040"/>
        <end position="1144"/>
    </location>
</feature>
<dbReference type="GO" id="GO:0003007">
    <property type="term" value="P:heart morphogenesis"/>
    <property type="evidence" value="ECO:0007669"/>
    <property type="project" value="UniProtKB-ARBA"/>
</dbReference>
<dbReference type="FunFam" id="2.60.40.60:FF:000081">
    <property type="entry name" value="protocadherin Fat 4"/>
    <property type="match status" value="1"/>
</dbReference>
<dbReference type="FunFam" id="2.60.40.60:FF:000211">
    <property type="entry name" value="Dachsous cadherin-related 2"/>
    <property type="match status" value="1"/>
</dbReference>
<dbReference type="SUPFAM" id="SSF49313">
    <property type="entry name" value="Cadherin-like"/>
    <property type="match status" value="22"/>
</dbReference>
<comment type="caution">
    <text evidence="17">The sequence shown here is derived from an EMBL/GenBank/DDBJ whole genome shotgun (WGS) entry which is preliminary data.</text>
</comment>
<dbReference type="FunFam" id="2.60.40.60:FF:000181">
    <property type="entry name" value="Predicted protein"/>
    <property type="match status" value="2"/>
</dbReference>
<evidence type="ECO:0000256" key="2">
    <source>
        <dbReference type="ARBA" id="ARBA00022475"/>
    </source>
</evidence>
<keyword evidence="3" id="KW-0245">EGF-like domain</keyword>
<dbReference type="FunFam" id="2.60.40.60:FF:000035">
    <property type="entry name" value="Protocadherin Fat 3"/>
    <property type="match status" value="1"/>
</dbReference>
<feature type="region of interest" description="Disordered" evidence="14">
    <location>
        <begin position="2348"/>
        <end position="2376"/>
    </location>
</feature>
<feature type="domain" description="Cadherin" evidence="16">
    <location>
        <begin position="402"/>
        <end position="508"/>
    </location>
</feature>
<keyword evidence="11" id="KW-1015">Disulfide bond</keyword>
<evidence type="ECO:0000256" key="8">
    <source>
        <dbReference type="ARBA" id="ARBA00022889"/>
    </source>
</evidence>
<feature type="domain" description="Cadherin" evidence="16">
    <location>
        <begin position="1145"/>
        <end position="1248"/>
    </location>
</feature>
<evidence type="ECO:0000256" key="12">
    <source>
        <dbReference type="ARBA" id="ARBA00023180"/>
    </source>
</evidence>
<dbReference type="Gene3D" id="2.60.40.60">
    <property type="entry name" value="Cadherins"/>
    <property type="match status" value="22"/>
</dbReference>
<evidence type="ECO:0000313" key="17">
    <source>
        <dbReference type="EMBL" id="KAJ1216343.1"/>
    </source>
</evidence>
<evidence type="ECO:0000256" key="3">
    <source>
        <dbReference type="ARBA" id="ARBA00022536"/>
    </source>
</evidence>
<dbReference type="PANTHER" id="PTHR24028:SF328">
    <property type="entry name" value="CADHERIN-3"/>
    <property type="match status" value="1"/>
</dbReference>
<feature type="domain" description="Cadherin" evidence="16">
    <location>
        <begin position="1664"/>
        <end position="1764"/>
    </location>
</feature>
<proteinExistence type="predicted"/>
<dbReference type="FunFam" id="2.60.40.60:FF:000024">
    <property type="entry name" value="FAT atypical cadherin 3"/>
    <property type="match status" value="1"/>
</dbReference>
<feature type="domain" description="Cadherin" evidence="16">
    <location>
        <begin position="1457"/>
        <end position="1559"/>
    </location>
</feature>
<feature type="domain" description="Cadherin" evidence="16">
    <location>
        <begin position="193"/>
        <end position="295"/>
    </location>
</feature>
<dbReference type="InterPro" id="IPR020894">
    <property type="entry name" value="Cadherin_CS"/>
</dbReference>
<keyword evidence="5" id="KW-0732">Signal</keyword>
<dbReference type="PANTHER" id="PTHR24028">
    <property type="entry name" value="CADHERIN-87A"/>
    <property type="match status" value="1"/>
</dbReference>
<feature type="domain" description="Cadherin" evidence="16">
    <location>
        <begin position="1560"/>
        <end position="1664"/>
    </location>
</feature>
<feature type="domain" description="Cadherin" evidence="16">
    <location>
        <begin position="1985"/>
        <end position="2090"/>
    </location>
</feature>
<feature type="domain" description="Cadherin" evidence="16">
    <location>
        <begin position="2099"/>
        <end position="2201"/>
    </location>
</feature>
<dbReference type="FunFam" id="2.60.40.60:FF:000020">
    <property type="entry name" value="Dachsous cadherin-related 1b"/>
    <property type="match status" value="5"/>
</dbReference>
<dbReference type="FunFam" id="2.60.40.60:FF:000140">
    <property type="entry name" value="Dachsous cadherin-related 1"/>
    <property type="match status" value="1"/>
</dbReference>